<dbReference type="CDD" id="cd06173">
    <property type="entry name" value="MFS_MefA_like"/>
    <property type="match status" value="1"/>
</dbReference>
<sequence>MSIGETVKRHLVDTRPLAVPAYRRLWIGQAVSQLGSGATVVVVSQQVYDLTRSSLWVGLLGLAHLLPLIVFGLWGGAAADAADRRKVLLAGSLVTWVATLFLLAQAVLGLDQVALLIAAVAVSATGFAVTSPTRGAVIPRLLPAELVPGANALNSLAFSVGAVGGPMAGGVLLAWQGYAVAYAFDALLFSVSLYAALRLPAMRPLAEAARPGARAVFEGLRYVATSPVLLMSFVVDIIAMVFALPRALYPELAATRFADVPGGAALALGWLNAAMAIGGVAAALLSGWVGRVRRQGLALIAVIALWGLVVAAAGLVEALWLVVFLMAVGGAADVVSSVWRQSILMLHAPDEMRGRMQGVFMVVVAGGPRLGDVRAGAMATASGLGVAWVGGGLACAVAVIAVGLSARRFRNYCSEIGK</sequence>
<evidence type="ECO:0000313" key="9">
    <source>
        <dbReference type="EMBL" id="GAA0947721.1"/>
    </source>
</evidence>
<feature type="transmembrane region" description="Helical" evidence="7">
    <location>
        <begin position="181"/>
        <end position="201"/>
    </location>
</feature>
<dbReference type="InterPro" id="IPR036259">
    <property type="entry name" value="MFS_trans_sf"/>
</dbReference>
<feature type="transmembrane region" description="Helical" evidence="7">
    <location>
        <begin position="385"/>
        <end position="404"/>
    </location>
</feature>
<evidence type="ECO:0000256" key="5">
    <source>
        <dbReference type="ARBA" id="ARBA00022989"/>
    </source>
</evidence>
<dbReference type="EMBL" id="BAAAHQ010000041">
    <property type="protein sequence ID" value="GAA0947721.1"/>
    <property type="molecule type" value="Genomic_DNA"/>
</dbReference>
<feature type="transmembrane region" description="Helical" evidence="7">
    <location>
        <begin position="222"/>
        <end position="244"/>
    </location>
</feature>
<evidence type="ECO:0000256" key="2">
    <source>
        <dbReference type="ARBA" id="ARBA00022448"/>
    </source>
</evidence>
<dbReference type="PANTHER" id="PTHR23513">
    <property type="entry name" value="INTEGRAL MEMBRANE EFFLUX PROTEIN-RELATED"/>
    <property type="match status" value="1"/>
</dbReference>
<feature type="transmembrane region" description="Helical" evidence="7">
    <location>
        <begin position="55"/>
        <end position="75"/>
    </location>
</feature>
<keyword evidence="5 7" id="KW-1133">Transmembrane helix</keyword>
<protein>
    <submittedName>
        <fullName evidence="9">MFS transporter</fullName>
    </submittedName>
</protein>
<dbReference type="PROSITE" id="PS50850">
    <property type="entry name" value="MFS"/>
    <property type="match status" value="1"/>
</dbReference>
<feature type="transmembrane region" description="Helical" evidence="7">
    <location>
        <begin position="152"/>
        <end position="175"/>
    </location>
</feature>
<dbReference type="InterPro" id="IPR020846">
    <property type="entry name" value="MFS_dom"/>
</dbReference>
<keyword evidence="2" id="KW-0813">Transport</keyword>
<comment type="subcellular location">
    <subcellularLocation>
        <location evidence="1">Cell inner membrane</location>
        <topology evidence="1">Multi-pass membrane protein</topology>
    </subcellularLocation>
</comment>
<dbReference type="Gene3D" id="1.20.1250.20">
    <property type="entry name" value="MFS general substrate transporter like domains"/>
    <property type="match status" value="1"/>
</dbReference>
<keyword evidence="6 7" id="KW-0472">Membrane</keyword>
<feature type="transmembrane region" description="Helical" evidence="7">
    <location>
        <begin position="113"/>
        <end position="131"/>
    </location>
</feature>
<keyword evidence="4 7" id="KW-0812">Transmembrane</keyword>
<dbReference type="Proteomes" id="UP001501578">
    <property type="component" value="Unassembled WGS sequence"/>
</dbReference>
<evidence type="ECO:0000259" key="8">
    <source>
        <dbReference type="PROSITE" id="PS50850"/>
    </source>
</evidence>
<evidence type="ECO:0000256" key="7">
    <source>
        <dbReference type="SAM" id="Phobius"/>
    </source>
</evidence>
<evidence type="ECO:0000256" key="4">
    <source>
        <dbReference type="ARBA" id="ARBA00022692"/>
    </source>
</evidence>
<dbReference type="PANTHER" id="PTHR23513:SF9">
    <property type="entry name" value="ENTEROBACTIN EXPORTER ENTS"/>
    <property type="match status" value="1"/>
</dbReference>
<dbReference type="RefSeq" id="WP_343953946.1">
    <property type="nucleotide sequence ID" value="NZ_BAAAHQ010000041.1"/>
</dbReference>
<feature type="transmembrane region" description="Helical" evidence="7">
    <location>
        <begin position="264"/>
        <end position="289"/>
    </location>
</feature>
<evidence type="ECO:0000313" key="10">
    <source>
        <dbReference type="Proteomes" id="UP001501578"/>
    </source>
</evidence>
<dbReference type="InterPro" id="IPR010290">
    <property type="entry name" value="TM_effector"/>
</dbReference>
<reference evidence="10" key="1">
    <citation type="journal article" date="2019" name="Int. J. Syst. Evol. Microbiol.">
        <title>The Global Catalogue of Microorganisms (GCM) 10K type strain sequencing project: providing services to taxonomists for standard genome sequencing and annotation.</title>
        <authorList>
            <consortium name="The Broad Institute Genomics Platform"/>
            <consortium name="The Broad Institute Genome Sequencing Center for Infectious Disease"/>
            <person name="Wu L."/>
            <person name="Ma J."/>
        </authorList>
    </citation>
    <scope>NUCLEOTIDE SEQUENCE [LARGE SCALE GENOMIC DNA]</scope>
    <source>
        <strain evidence="10">JCM 11136</strain>
    </source>
</reference>
<keyword evidence="10" id="KW-1185">Reference proteome</keyword>
<keyword evidence="3" id="KW-1003">Cell membrane</keyword>
<gene>
    <name evidence="9" type="ORF">GCM10009560_64490</name>
</gene>
<accession>A0ABP4BDI4</accession>
<feature type="transmembrane region" description="Helical" evidence="7">
    <location>
        <begin position="296"/>
        <end position="313"/>
    </location>
</feature>
<evidence type="ECO:0000256" key="1">
    <source>
        <dbReference type="ARBA" id="ARBA00004429"/>
    </source>
</evidence>
<evidence type="ECO:0000256" key="3">
    <source>
        <dbReference type="ARBA" id="ARBA00022475"/>
    </source>
</evidence>
<organism evidence="9 10">
    <name type="scientific">Nonomuraea longicatena</name>
    <dbReference type="NCBI Taxonomy" id="83682"/>
    <lineage>
        <taxon>Bacteria</taxon>
        <taxon>Bacillati</taxon>
        <taxon>Actinomycetota</taxon>
        <taxon>Actinomycetes</taxon>
        <taxon>Streptosporangiales</taxon>
        <taxon>Streptosporangiaceae</taxon>
        <taxon>Nonomuraea</taxon>
    </lineage>
</organism>
<proteinExistence type="predicted"/>
<name>A0ABP4BDI4_9ACTN</name>
<evidence type="ECO:0000256" key="6">
    <source>
        <dbReference type="ARBA" id="ARBA00023136"/>
    </source>
</evidence>
<feature type="domain" description="Major facilitator superfamily (MFS) profile" evidence="8">
    <location>
        <begin position="220"/>
        <end position="418"/>
    </location>
</feature>
<feature type="transmembrane region" description="Helical" evidence="7">
    <location>
        <begin position="87"/>
        <end position="107"/>
    </location>
</feature>
<dbReference type="Pfam" id="PF05977">
    <property type="entry name" value="MFS_3"/>
    <property type="match status" value="1"/>
</dbReference>
<dbReference type="SUPFAM" id="SSF103473">
    <property type="entry name" value="MFS general substrate transporter"/>
    <property type="match status" value="1"/>
</dbReference>
<comment type="caution">
    <text evidence="9">The sequence shown here is derived from an EMBL/GenBank/DDBJ whole genome shotgun (WGS) entry which is preliminary data.</text>
</comment>